<dbReference type="EMBL" id="AUPC02000211">
    <property type="protein sequence ID" value="POG65563.1"/>
    <property type="molecule type" value="Genomic_DNA"/>
</dbReference>
<accession>A0A2P4PJJ4</accession>
<organism evidence="1 2">
    <name type="scientific">Rhizophagus irregularis (strain DAOM 181602 / DAOM 197198 / MUCL 43194)</name>
    <name type="common">Arbuscular mycorrhizal fungus</name>
    <name type="synonym">Glomus intraradices</name>
    <dbReference type="NCBI Taxonomy" id="747089"/>
    <lineage>
        <taxon>Eukaryota</taxon>
        <taxon>Fungi</taxon>
        <taxon>Fungi incertae sedis</taxon>
        <taxon>Mucoromycota</taxon>
        <taxon>Glomeromycotina</taxon>
        <taxon>Glomeromycetes</taxon>
        <taxon>Glomerales</taxon>
        <taxon>Glomeraceae</taxon>
        <taxon>Rhizophagus</taxon>
    </lineage>
</organism>
<gene>
    <name evidence="1" type="ORF">GLOIN_2v1483055</name>
</gene>
<sequence>MDKTVSKYITVYSKNNHNPKTEGCNSVCTKLFPDNMWPKYEEYEKGLEEWLGERHPNYLQEVNYREWNNCFSGRHHSSELLNKDGIFTIIDAKKLLEEEMPKIAKKRKINEEVEEEDIQFDVLIKISKLLLRSKNCMNIY</sequence>
<comment type="caution">
    <text evidence="1">The sequence shown here is derived from an EMBL/GenBank/DDBJ whole genome shotgun (WGS) entry which is preliminary data.</text>
</comment>
<dbReference type="VEuPathDB" id="FungiDB:RhiirFUN_013575"/>
<evidence type="ECO:0000313" key="1">
    <source>
        <dbReference type="EMBL" id="POG65563.1"/>
    </source>
</evidence>
<reference evidence="1 2" key="2">
    <citation type="journal article" date="2018" name="New Phytol.">
        <title>High intraspecific genome diversity in the model arbuscular mycorrhizal symbiont Rhizophagus irregularis.</title>
        <authorList>
            <person name="Chen E.C.H."/>
            <person name="Morin E."/>
            <person name="Beaudet D."/>
            <person name="Noel J."/>
            <person name="Yildirir G."/>
            <person name="Ndikumana S."/>
            <person name="Charron P."/>
            <person name="St-Onge C."/>
            <person name="Giorgi J."/>
            <person name="Kruger M."/>
            <person name="Marton T."/>
            <person name="Ropars J."/>
            <person name="Grigoriev I.V."/>
            <person name="Hainaut M."/>
            <person name="Henrissat B."/>
            <person name="Roux C."/>
            <person name="Martin F."/>
            <person name="Corradi N."/>
        </authorList>
    </citation>
    <scope>NUCLEOTIDE SEQUENCE [LARGE SCALE GENOMIC DNA]</scope>
    <source>
        <strain evidence="1 2">DAOM 197198</strain>
    </source>
</reference>
<evidence type="ECO:0000313" key="2">
    <source>
        <dbReference type="Proteomes" id="UP000018888"/>
    </source>
</evidence>
<proteinExistence type="predicted"/>
<reference evidence="1 2" key="1">
    <citation type="journal article" date="2013" name="Proc. Natl. Acad. Sci. U.S.A.">
        <title>Genome of an arbuscular mycorrhizal fungus provides insight into the oldest plant symbiosis.</title>
        <authorList>
            <person name="Tisserant E."/>
            <person name="Malbreil M."/>
            <person name="Kuo A."/>
            <person name="Kohler A."/>
            <person name="Symeonidi A."/>
            <person name="Balestrini R."/>
            <person name="Charron P."/>
            <person name="Duensing N."/>
            <person name="Frei Dit Frey N."/>
            <person name="Gianinazzi-Pearson V."/>
            <person name="Gilbert L.B."/>
            <person name="Handa Y."/>
            <person name="Herr J.R."/>
            <person name="Hijri M."/>
            <person name="Koul R."/>
            <person name="Kawaguchi M."/>
            <person name="Krajinski F."/>
            <person name="Lammers P.J."/>
            <person name="Masclaux F.G."/>
            <person name="Murat C."/>
            <person name="Morin E."/>
            <person name="Ndikumana S."/>
            <person name="Pagni M."/>
            <person name="Petitpierre D."/>
            <person name="Requena N."/>
            <person name="Rosikiewicz P."/>
            <person name="Riley R."/>
            <person name="Saito K."/>
            <person name="San Clemente H."/>
            <person name="Shapiro H."/>
            <person name="van Tuinen D."/>
            <person name="Becard G."/>
            <person name="Bonfante P."/>
            <person name="Paszkowski U."/>
            <person name="Shachar-Hill Y.Y."/>
            <person name="Tuskan G.A."/>
            <person name="Young P.W."/>
            <person name="Sanders I.R."/>
            <person name="Henrissat B."/>
            <person name="Rensing S.A."/>
            <person name="Grigoriev I.V."/>
            <person name="Corradi N."/>
            <person name="Roux C."/>
            <person name="Martin F."/>
        </authorList>
    </citation>
    <scope>NUCLEOTIDE SEQUENCE [LARGE SCALE GENOMIC DNA]</scope>
    <source>
        <strain evidence="1 2">DAOM 197198</strain>
    </source>
</reference>
<keyword evidence="2" id="KW-1185">Reference proteome</keyword>
<protein>
    <submittedName>
        <fullName evidence="1">Uncharacterized protein</fullName>
    </submittedName>
</protein>
<dbReference type="Proteomes" id="UP000018888">
    <property type="component" value="Unassembled WGS sequence"/>
</dbReference>
<dbReference type="AlphaFoldDB" id="A0A2P4PJJ4"/>
<name>A0A2P4PJJ4_RHIID</name>